<feature type="compositionally biased region" description="Basic and acidic residues" evidence="1">
    <location>
        <begin position="64"/>
        <end position="88"/>
    </location>
</feature>
<reference evidence="3" key="1">
    <citation type="journal article" date="2021" name="Nat. Commun.">
        <title>Genetic determinants of endophytism in the Arabidopsis root mycobiome.</title>
        <authorList>
            <person name="Mesny F."/>
            <person name="Miyauchi S."/>
            <person name="Thiergart T."/>
            <person name="Pickel B."/>
            <person name="Atanasova L."/>
            <person name="Karlsson M."/>
            <person name="Huettel B."/>
            <person name="Barry K.W."/>
            <person name="Haridas S."/>
            <person name="Chen C."/>
            <person name="Bauer D."/>
            <person name="Andreopoulos W."/>
            <person name="Pangilinan J."/>
            <person name="LaButti K."/>
            <person name="Riley R."/>
            <person name="Lipzen A."/>
            <person name="Clum A."/>
            <person name="Drula E."/>
            <person name="Henrissat B."/>
            <person name="Kohler A."/>
            <person name="Grigoriev I.V."/>
            <person name="Martin F.M."/>
            <person name="Hacquard S."/>
        </authorList>
    </citation>
    <scope>NUCLEOTIDE SEQUENCE</scope>
    <source>
        <strain evidence="3">MPI-SDFR-AT-0068</strain>
    </source>
</reference>
<keyword evidence="2" id="KW-1133">Transmembrane helix</keyword>
<keyword evidence="2" id="KW-0472">Membrane</keyword>
<name>A0A8K0S0G0_9HYPO</name>
<evidence type="ECO:0000256" key="1">
    <source>
        <dbReference type="SAM" id="MobiDB-lite"/>
    </source>
</evidence>
<dbReference type="OrthoDB" id="17255at2759"/>
<evidence type="ECO:0000313" key="3">
    <source>
        <dbReference type="EMBL" id="KAH7245386.1"/>
    </source>
</evidence>
<protein>
    <submittedName>
        <fullName evidence="3">Uncharacterized protein</fullName>
    </submittedName>
</protein>
<comment type="caution">
    <text evidence="3">The sequence shown here is derived from an EMBL/GenBank/DDBJ whole genome shotgun (WGS) entry which is preliminary data.</text>
</comment>
<dbReference type="Proteomes" id="UP000813427">
    <property type="component" value="Unassembled WGS sequence"/>
</dbReference>
<feature type="transmembrane region" description="Helical" evidence="2">
    <location>
        <begin position="20"/>
        <end position="43"/>
    </location>
</feature>
<organism evidence="3 4">
    <name type="scientific">Fusarium tricinctum</name>
    <dbReference type="NCBI Taxonomy" id="61284"/>
    <lineage>
        <taxon>Eukaryota</taxon>
        <taxon>Fungi</taxon>
        <taxon>Dikarya</taxon>
        <taxon>Ascomycota</taxon>
        <taxon>Pezizomycotina</taxon>
        <taxon>Sordariomycetes</taxon>
        <taxon>Hypocreomycetidae</taxon>
        <taxon>Hypocreales</taxon>
        <taxon>Nectriaceae</taxon>
        <taxon>Fusarium</taxon>
        <taxon>Fusarium tricinctum species complex</taxon>
    </lineage>
</organism>
<gene>
    <name evidence="3" type="ORF">BKA59DRAFT_475726</name>
</gene>
<sequence length="271" mass="30072">MAEFFNAIVEYLQASMKQSPYVWCAAGLTFLIGAQLALAVSIAHGDEETVRRQLHNLQKVGASRKNDSPEQASEKTIPREAESKDEKPPQLSKISPVASCAPIELNLAEHPDAQDKYDNCYALAVESGKADSQGLPMWASLNEQNKPALSKITTELWLPKPNADKNDPLVQSEGCIIMSFPDPVTPTWLAYFAGYTGDRFRMPQVACILPLRPTADEIKEHKIKMRPFHMEGEDGKGLDMEGLPAVSDILSRLKVFLNHPERQGITIFKRA</sequence>
<feature type="region of interest" description="Disordered" evidence="1">
    <location>
        <begin position="58"/>
        <end position="94"/>
    </location>
</feature>
<evidence type="ECO:0000313" key="4">
    <source>
        <dbReference type="Proteomes" id="UP000813427"/>
    </source>
</evidence>
<proteinExistence type="predicted"/>
<accession>A0A8K0S0G0</accession>
<dbReference type="EMBL" id="JAGPXF010000004">
    <property type="protein sequence ID" value="KAH7245386.1"/>
    <property type="molecule type" value="Genomic_DNA"/>
</dbReference>
<keyword evidence="4" id="KW-1185">Reference proteome</keyword>
<evidence type="ECO:0000256" key="2">
    <source>
        <dbReference type="SAM" id="Phobius"/>
    </source>
</evidence>
<keyword evidence="2" id="KW-0812">Transmembrane</keyword>
<dbReference type="AlphaFoldDB" id="A0A8K0S0G0"/>